<dbReference type="KEGG" id="tnl:113492572"/>
<dbReference type="OrthoDB" id="21443at2759"/>
<reference evidence="3" key="1">
    <citation type="submission" date="2025-08" db="UniProtKB">
        <authorList>
            <consortium name="RefSeq"/>
        </authorList>
    </citation>
    <scope>IDENTIFICATION</scope>
</reference>
<dbReference type="PANTHER" id="PTHR14523:SF1">
    <property type="entry name" value="HOMOLOGOUS RECOMBINATION OB-FOLD PROTEIN"/>
    <property type="match status" value="1"/>
</dbReference>
<evidence type="ECO:0000259" key="1">
    <source>
        <dbReference type="Pfam" id="PF15072"/>
    </source>
</evidence>
<dbReference type="InterPro" id="IPR028045">
    <property type="entry name" value="HROB"/>
</dbReference>
<dbReference type="GO" id="GO:0000725">
    <property type="term" value="P:recombinational repair"/>
    <property type="evidence" value="ECO:0007669"/>
    <property type="project" value="InterPro"/>
</dbReference>
<gene>
    <name evidence="3" type="primary">LOC113492572</name>
</gene>
<protein>
    <submittedName>
        <fullName evidence="3">Uncharacterized protein LOC113492572</fullName>
    </submittedName>
</protein>
<dbReference type="AlphaFoldDB" id="A0A7E5VCA4"/>
<organism evidence="2 3">
    <name type="scientific">Trichoplusia ni</name>
    <name type="common">Cabbage looper</name>
    <dbReference type="NCBI Taxonomy" id="7111"/>
    <lineage>
        <taxon>Eukaryota</taxon>
        <taxon>Metazoa</taxon>
        <taxon>Ecdysozoa</taxon>
        <taxon>Arthropoda</taxon>
        <taxon>Hexapoda</taxon>
        <taxon>Insecta</taxon>
        <taxon>Pterygota</taxon>
        <taxon>Neoptera</taxon>
        <taxon>Endopterygota</taxon>
        <taxon>Lepidoptera</taxon>
        <taxon>Glossata</taxon>
        <taxon>Ditrysia</taxon>
        <taxon>Noctuoidea</taxon>
        <taxon>Noctuidae</taxon>
        <taxon>Plusiinae</taxon>
        <taxon>Trichoplusia</taxon>
    </lineage>
</organism>
<dbReference type="GeneID" id="113492572"/>
<evidence type="ECO:0000313" key="2">
    <source>
        <dbReference type="Proteomes" id="UP000322000"/>
    </source>
</evidence>
<feature type="domain" description="Homologous recombination OB-fold protein OB-fold" evidence="1">
    <location>
        <begin position="192"/>
        <end position="276"/>
    </location>
</feature>
<dbReference type="InParanoid" id="A0A7E5VCA4"/>
<proteinExistence type="predicted"/>
<name>A0A7E5VCA4_TRINI</name>
<keyword evidence="2" id="KW-1185">Reference proteome</keyword>
<dbReference type="Pfam" id="PF15072">
    <property type="entry name" value="HROB"/>
    <property type="match status" value="1"/>
</dbReference>
<dbReference type="InterPro" id="IPR058570">
    <property type="entry name" value="HROB_OB"/>
</dbReference>
<dbReference type="RefSeq" id="XP_026725880.1">
    <property type="nucleotide sequence ID" value="XM_026870079.1"/>
</dbReference>
<evidence type="ECO:0000313" key="3">
    <source>
        <dbReference type="RefSeq" id="XP_026725880.1"/>
    </source>
</evidence>
<dbReference type="Proteomes" id="UP000322000">
    <property type="component" value="Chromosome 1"/>
</dbReference>
<dbReference type="PANTHER" id="PTHR14523">
    <property type="entry name" value="UNCHARACTERIZED PROTEIN C17ORF53 HOMOLOG"/>
    <property type="match status" value="1"/>
</dbReference>
<sequence length="342" mass="38528">MFESDDFDQVLSQFEFPEDVTVLKQIEEKKIDKHGPDKPEFSNKVANKVVQQTKDSTTVVSDNRCNNDNLNTVIHKLDKSNATATATDVVSPEHTKRKMIHSYFDHKSKRKFPGPAGLLTAGLQDDKDENICQLELLSQDVDFSQSNLQGDIFSSPLWVRLLDDLKSWNLHEIDSIKTIKHQALTGSLKRRKAHTITAFVEKVDRSAIDPLIIMRDATGNIKGTLHRDAWSTFCKYIASDYCAFILWKPTILTTGGAFKKHYLNITLSNILAIYSSAVLTDEADAKPLPDNYSIVYEEDYTVIKTQNNLNNIGTNNTTSNGFDINGADDLDELDTIFSDDIF</sequence>
<accession>A0A7E5VCA4</accession>